<dbReference type="Pfam" id="PF20597">
    <property type="entry name" value="pAdhesive_15"/>
    <property type="match status" value="1"/>
</dbReference>
<keyword evidence="5" id="KW-1185">Reference proteome</keyword>
<keyword evidence="1" id="KW-0732">Signal</keyword>
<gene>
    <name evidence="4" type="ORF">MW290_29420</name>
</gene>
<evidence type="ECO:0000259" key="2">
    <source>
        <dbReference type="Pfam" id="PF07589"/>
    </source>
</evidence>
<dbReference type="RefSeq" id="WP_250197896.1">
    <property type="nucleotide sequence ID" value="NZ_CP097636.1"/>
</dbReference>
<dbReference type="EMBL" id="CP097636">
    <property type="protein sequence ID" value="URI09673.1"/>
    <property type="molecule type" value="Genomic_DNA"/>
</dbReference>
<protein>
    <submittedName>
        <fullName evidence="4">Choice-of-anchor A family protein</fullName>
    </submittedName>
</protein>
<accession>A0ABY4S9K9</accession>
<dbReference type="Pfam" id="PF07589">
    <property type="entry name" value="PEP-CTERM"/>
    <property type="match status" value="1"/>
</dbReference>
<sequence>MSCSFSPRLRSAAGLVVALTAGVSAQAAVVDLGAAGSFNAFVFGSFSGVNGATQGPLAAGGSVTLSSWAVNANASSNVGGYAMVVGGSFMGGNGSVNGGKSYVGGAVAGNFTQGTVDSGASPVDFTAAASRLKGLSTTVATASKTGSYATQYGGGYFTGTGADVEVFNLSAADFSSAGWFSTANIKQGATVIVNVAGSALQMNGTLNPGQLGSNVLFNFYEASSLSLRSIDASVLAPFAAVSGSNGSLTGTLVASSFQGLGGYGLRQDTFTPVSIITAVPEPGTWALMAGGLLAVAALRRRQRSA</sequence>
<feature type="signal peptide" evidence="1">
    <location>
        <begin position="1"/>
        <end position="27"/>
    </location>
</feature>
<organism evidence="4 5">
    <name type="scientific">Aquincola tertiaricarbonis</name>
    <dbReference type="NCBI Taxonomy" id="391953"/>
    <lineage>
        <taxon>Bacteria</taxon>
        <taxon>Pseudomonadati</taxon>
        <taxon>Pseudomonadota</taxon>
        <taxon>Betaproteobacteria</taxon>
        <taxon>Burkholderiales</taxon>
        <taxon>Sphaerotilaceae</taxon>
        <taxon>Aquincola</taxon>
    </lineage>
</organism>
<dbReference type="NCBIfam" id="TIGR04215">
    <property type="entry name" value="choice_anch_A"/>
    <property type="match status" value="1"/>
</dbReference>
<evidence type="ECO:0000313" key="5">
    <source>
        <dbReference type="Proteomes" id="UP001056201"/>
    </source>
</evidence>
<evidence type="ECO:0000259" key="3">
    <source>
        <dbReference type="Pfam" id="PF20597"/>
    </source>
</evidence>
<name>A0ABY4S9K9_AQUTE</name>
<proteinExistence type="predicted"/>
<dbReference type="Proteomes" id="UP001056201">
    <property type="component" value="Chromosome 2"/>
</dbReference>
<feature type="domain" description="Ice-binding protein C-terminal" evidence="2">
    <location>
        <begin position="278"/>
        <end position="301"/>
    </location>
</feature>
<evidence type="ECO:0000256" key="1">
    <source>
        <dbReference type="SAM" id="SignalP"/>
    </source>
</evidence>
<evidence type="ECO:0000313" key="4">
    <source>
        <dbReference type="EMBL" id="URI09673.1"/>
    </source>
</evidence>
<feature type="domain" description="Choice-of-anchor A" evidence="3">
    <location>
        <begin position="32"/>
        <end position="261"/>
    </location>
</feature>
<dbReference type="InterPro" id="IPR026588">
    <property type="entry name" value="Choice_anch_A"/>
</dbReference>
<reference evidence="4" key="1">
    <citation type="submission" date="2022-05" db="EMBL/GenBank/DDBJ databases">
        <title>An RpoN-dependent PEP-CTERM gene is involved in floc formation of an Aquincola tertiaricarbonis strain.</title>
        <authorList>
            <person name="Qiu D."/>
            <person name="Xia M."/>
        </authorList>
    </citation>
    <scope>NUCLEOTIDE SEQUENCE</scope>
    <source>
        <strain evidence="4">RN12</strain>
    </source>
</reference>
<dbReference type="NCBIfam" id="TIGR02595">
    <property type="entry name" value="PEP_CTERM"/>
    <property type="match status" value="1"/>
</dbReference>
<feature type="chain" id="PRO_5045385912" evidence="1">
    <location>
        <begin position="28"/>
        <end position="305"/>
    </location>
</feature>
<dbReference type="InterPro" id="IPR013424">
    <property type="entry name" value="Ice-binding_C"/>
</dbReference>